<dbReference type="AlphaFoldDB" id="A0A837IXU0"/>
<sequence>MKFWLNWVSSTVFKKDSSMCKKELKYEFKHKSIAFVRNFIRFKKKTESFAFD</sequence>
<evidence type="ECO:0000313" key="2">
    <source>
        <dbReference type="Proteomes" id="UP000035618"/>
    </source>
</evidence>
<accession>A0A837IXU0</accession>
<reference evidence="1 2" key="1">
    <citation type="journal article" date="2015" name="BMC Microbiol.">
        <title>Lactobacillus ruminis strains cluster according to their mammalian gut source.</title>
        <authorList>
            <person name="O' Donnell M.M."/>
            <person name="Harris H.M."/>
            <person name="Lynch D.B."/>
            <person name="Ross R.P."/>
            <person name="O'Toole P.W."/>
        </authorList>
    </citation>
    <scope>NUCLEOTIDE SEQUENCE [LARGE SCALE GENOMIC DNA]</scope>
    <source>
        <strain evidence="1 2">ATCC 27780</strain>
    </source>
</reference>
<protein>
    <submittedName>
        <fullName evidence="1">Uncharacterized protein</fullName>
    </submittedName>
</protein>
<dbReference type="EMBL" id="JHAJ01000002">
    <property type="protein sequence ID" value="KLA47570.1"/>
    <property type="molecule type" value="Genomic_DNA"/>
</dbReference>
<comment type="caution">
    <text evidence="1">The sequence shown here is derived from an EMBL/GenBank/DDBJ whole genome shotgun (WGS) entry which is preliminary data.</text>
</comment>
<evidence type="ECO:0000313" key="1">
    <source>
        <dbReference type="EMBL" id="KLA47570.1"/>
    </source>
</evidence>
<gene>
    <name evidence="1" type="ORF">LRB_71</name>
</gene>
<organism evidence="1 2">
    <name type="scientific">Ligilactobacillus ruminis</name>
    <dbReference type="NCBI Taxonomy" id="1623"/>
    <lineage>
        <taxon>Bacteria</taxon>
        <taxon>Bacillati</taxon>
        <taxon>Bacillota</taxon>
        <taxon>Bacilli</taxon>
        <taxon>Lactobacillales</taxon>
        <taxon>Lactobacillaceae</taxon>
        <taxon>Ligilactobacillus</taxon>
    </lineage>
</organism>
<name>A0A837IXU0_9LACO</name>
<dbReference type="Proteomes" id="UP000035618">
    <property type="component" value="Unassembled WGS sequence"/>
</dbReference>
<proteinExistence type="predicted"/>